<accession>A0A450Y765</accession>
<gene>
    <name evidence="2" type="ORF">BECKTC1821D_GA0114238_100126</name>
</gene>
<protein>
    <recommendedName>
        <fullName evidence="1">DUF2059 domain-containing protein</fullName>
    </recommendedName>
</protein>
<feature type="domain" description="DUF2059" evidence="1">
    <location>
        <begin position="14"/>
        <end position="55"/>
    </location>
</feature>
<dbReference type="Pfam" id="PF09832">
    <property type="entry name" value="DUF2059"/>
    <property type="match status" value="1"/>
</dbReference>
<reference evidence="2" key="1">
    <citation type="submission" date="2019-02" db="EMBL/GenBank/DDBJ databases">
        <authorList>
            <person name="Gruber-Vodicka R. H."/>
            <person name="Seah K. B. B."/>
        </authorList>
    </citation>
    <scope>NUCLEOTIDE SEQUENCE</scope>
    <source>
        <strain evidence="2">BECK_BZ123</strain>
    </source>
</reference>
<proteinExistence type="predicted"/>
<evidence type="ECO:0000259" key="1">
    <source>
        <dbReference type="Pfam" id="PF09832"/>
    </source>
</evidence>
<name>A0A450Y765_9GAMM</name>
<dbReference type="EMBL" id="CAADFS010000001">
    <property type="protein sequence ID" value="VFK37355.1"/>
    <property type="molecule type" value="Genomic_DNA"/>
</dbReference>
<organism evidence="2">
    <name type="scientific">Candidatus Kentrum sp. TC</name>
    <dbReference type="NCBI Taxonomy" id="2126339"/>
    <lineage>
        <taxon>Bacteria</taxon>
        <taxon>Pseudomonadati</taxon>
        <taxon>Pseudomonadota</taxon>
        <taxon>Gammaproteobacteria</taxon>
        <taxon>Candidatus Kentrum</taxon>
    </lineage>
</organism>
<dbReference type="AlphaFoldDB" id="A0A450Y765"/>
<sequence length="90" mass="10387">MSNLQMILNTEHLVNTYIDLISVKLSSEEVSKLTEFYESDLGRKFTRSNIEVMGDWTKAFMSDFESTMTTSLESFTNNLMAKAARYRQAQ</sequence>
<evidence type="ECO:0000313" key="2">
    <source>
        <dbReference type="EMBL" id="VFK37355.1"/>
    </source>
</evidence>
<dbReference type="InterPro" id="IPR018637">
    <property type="entry name" value="DUF2059"/>
</dbReference>